<sequence length="356" mass="38459">MAPQHNSHGISATTLPSPLLRKAAILSFLPALPLCITHGALSGDIVPALGLVPLFFSASVSLFLVIRARRCAGSGKGKQRGRNPLDPDPEEEVGLLGAERDEGQDEDGDGDEEGNGDDVRGEVEEVGGEVLTHRILVFVVDVLLAAGLMVVLVFTWIRTGLRTGRRWDRGPELAMLAAYATLPLLVNFFIHLHLAAREVVAGLAVPGLIEYTAWRAVPPDCPHCGNRLRPDSLPPIPWYETVSRPNVSFPQVKAPSISRQQLPAFKLPKFSGLKVPKWMRGRNQEYTSLFVDDEQNERDRYSDDPEGRFGDSAGSTTVVATGSAGPAPVEEVVVGTKDKKARTGSSLFGEDDGSWA</sequence>
<dbReference type="Proteomes" id="UP001197093">
    <property type="component" value="Unassembled WGS sequence"/>
</dbReference>
<protein>
    <submittedName>
        <fullName evidence="3">Uncharacterized protein</fullName>
    </submittedName>
</protein>
<organism evidence="3 4">
    <name type="scientific">Staphylotrichum longicolle</name>
    <dbReference type="NCBI Taxonomy" id="669026"/>
    <lineage>
        <taxon>Eukaryota</taxon>
        <taxon>Fungi</taxon>
        <taxon>Dikarya</taxon>
        <taxon>Ascomycota</taxon>
        <taxon>Pezizomycotina</taxon>
        <taxon>Sordariomycetes</taxon>
        <taxon>Sordariomycetidae</taxon>
        <taxon>Sordariales</taxon>
        <taxon>Chaetomiaceae</taxon>
        <taxon>Staphylotrichum</taxon>
    </lineage>
</organism>
<feature type="region of interest" description="Disordered" evidence="1">
    <location>
        <begin position="97"/>
        <end position="120"/>
    </location>
</feature>
<dbReference type="EMBL" id="JAHCVI010000002">
    <property type="protein sequence ID" value="KAG7289292.1"/>
    <property type="molecule type" value="Genomic_DNA"/>
</dbReference>
<feature type="transmembrane region" description="Helical" evidence="2">
    <location>
        <begin position="177"/>
        <end position="196"/>
    </location>
</feature>
<reference evidence="3" key="1">
    <citation type="submission" date="2023-02" db="EMBL/GenBank/DDBJ databases">
        <authorList>
            <person name="Palmer J.M."/>
        </authorList>
    </citation>
    <scope>NUCLEOTIDE SEQUENCE</scope>
    <source>
        <strain evidence="3">FW57</strain>
    </source>
</reference>
<keyword evidence="2" id="KW-0812">Transmembrane</keyword>
<evidence type="ECO:0000313" key="3">
    <source>
        <dbReference type="EMBL" id="KAG7289292.1"/>
    </source>
</evidence>
<keyword evidence="4" id="KW-1185">Reference proteome</keyword>
<feature type="transmembrane region" description="Helical" evidence="2">
    <location>
        <begin position="47"/>
        <end position="66"/>
    </location>
</feature>
<feature type="compositionally biased region" description="Acidic residues" evidence="1">
    <location>
        <begin position="102"/>
        <end position="116"/>
    </location>
</feature>
<feature type="compositionally biased region" description="Basic and acidic residues" evidence="1">
    <location>
        <begin position="297"/>
        <end position="309"/>
    </location>
</feature>
<evidence type="ECO:0000313" key="4">
    <source>
        <dbReference type="Proteomes" id="UP001197093"/>
    </source>
</evidence>
<gene>
    <name evidence="3" type="ORF">NEMBOFW57_005658</name>
</gene>
<feature type="transmembrane region" description="Helical" evidence="2">
    <location>
        <begin position="135"/>
        <end position="157"/>
    </location>
</feature>
<dbReference type="AlphaFoldDB" id="A0AAD4HYQ9"/>
<accession>A0AAD4HYQ9</accession>
<name>A0AAD4HYQ9_9PEZI</name>
<evidence type="ECO:0000256" key="1">
    <source>
        <dbReference type="SAM" id="MobiDB-lite"/>
    </source>
</evidence>
<keyword evidence="2" id="KW-1133">Transmembrane helix</keyword>
<evidence type="ECO:0000256" key="2">
    <source>
        <dbReference type="SAM" id="Phobius"/>
    </source>
</evidence>
<proteinExistence type="predicted"/>
<comment type="caution">
    <text evidence="3">The sequence shown here is derived from an EMBL/GenBank/DDBJ whole genome shotgun (WGS) entry which is preliminary data.</text>
</comment>
<feature type="region of interest" description="Disordered" evidence="1">
    <location>
        <begin position="289"/>
        <end position="356"/>
    </location>
</feature>
<keyword evidence="2" id="KW-0472">Membrane</keyword>